<dbReference type="AlphaFoldDB" id="A0A9W8A6H0"/>
<feature type="domain" description="Yeast cell wall synthesis Kre9/Knh1-like N-terminal" evidence="3">
    <location>
        <begin position="5"/>
        <end position="96"/>
    </location>
</feature>
<proteinExistence type="predicted"/>
<dbReference type="OrthoDB" id="2260257at2759"/>
<dbReference type="EMBL" id="JANBPU010000017">
    <property type="protein sequence ID" value="KAJ1920154.1"/>
    <property type="molecule type" value="Genomic_DNA"/>
</dbReference>
<keyword evidence="1" id="KW-0732">Signal</keyword>
<dbReference type="InterPro" id="IPR052982">
    <property type="entry name" value="SRP1/TIP1-like"/>
</dbReference>
<gene>
    <name evidence="4" type="ORF">H4219_001527</name>
</gene>
<dbReference type="PANTHER" id="PTHR40633:SF1">
    <property type="entry name" value="GPI ANCHORED SERINE-THREONINE RICH PROTEIN (AFU_ORTHOLOGUE AFUA_1G03630)"/>
    <property type="match status" value="1"/>
</dbReference>
<feature type="region of interest" description="Disordered" evidence="2">
    <location>
        <begin position="89"/>
        <end position="176"/>
    </location>
</feature>
<dbReference type="InterPro" id="IPR018466">
    <property type="entry name" value="Kre9/Knh1-like_N"/>
</dbReference>
<name>A0A9W8A6H0_9FUNG</name>
<protein>
    <recommendedName>
        <fullName evidence="3">Yeast cell wall synthesis Kre9/Knh1-like N-terminal domain-containing protein</fullName>
    </recommendedName>
</protein>
<reference evidence="4" key="1">
    <citation type="submission" date="2022-07" db="EMBL/GenBank/DDBJ databases">
        <title>Phylogenomic reconstructions and comparative analyses of Kickxellomycotina fungi.</title>
        <authorList>
            <person name="Reynolds N.K."/>
            <person name="Stajich J.E."/>
            <person name="Barry K."/>
            <person name="Grigoriev I.V."/>
            <person name="Crous P."/>
            <person name="Smith M.E."/>
        </authorList>
    </citation>
    <scope>NUCLEOTIDE SEQUENCE</scope>
    <source>
        <strain evidence="4">NBRC 100468</strain>
    </source>
</reference>
<sequence length="193" mass="20465">MITNPVTNTFLSPGDKARINWISNDSSAELSGDLMFELMNGSGKYDMVPIYTIAESVDASQKSLSWTVPDDIPESQHFAIRVTDMDGNENYSHTFSGGLAQSSKEGSSKKSPNARSRASSGSSSGGSLNRTSHQSSSKEPHSNKPKVMGKKTAPKNAKGSSSPHKAKENSGNKLTWASSAAVIASVSIAAFMF</sequence>
<comment type="caution">
    <text evidence="4">The sequence shown here is derived from an EMBL/GenBank/DDBJ whole genome shotgun (WGS) entry which is preliminary data.</text>
</comment>
<feature type="compositionally biased region" description="Basic residues" evidence="2">
    <location>
        <begin position="143"/>
        <end position="153"/>
    </location>
</feature>
<feature type="compositionally biased region" description="Low complexity" evidence="2">
    <location>
        <begin position="114"/>
        <end position="127"/>
    </location>
</feature>
<evidence type="ECO:0000256" key="2">
    <source>
        <dbReference type="SAM" id="MobiDB-lite"/>
    </source>
</evidence>
<evidence type="ECO:0000313" key="4">
    <source>
        <dbReference type="EMBL" id="KAJ1920154.1"/>
    </source>
</evidence>
<organism evidence="4 5">
    <name type="scientific">Mycoemilia scoparia</name>
    <dbReference type="NCBI Taxonomy" id="417184"/>
    <lineage>
        <taxon>Eukaryota</taxon>
        <taxon>Fungi</taxon>
        <taxon>Fungi incertae sedis</taxon>
        <taxon>Zoopagomycota</taxon>
        <taxon>Kickxellomycotina</taxon>
        <taxon>Kickxellomycetes</taxon>
        <taxon>Kickxellales</taxon>
        <taxon>Kickxellaceae</taxon>
        <taxon>Mycoemilia</taxon>
    </lineage>
</organism>
<accession>A0A9W8A6H0</accession>
<evidence type="ECO:0000313" key="5">
    <source>
        <dbReference type="Proteomes" id="UP001150538"/>
    </source>
</evidence>
<keyword evidence="5" id="KW-1185">Reference proteome</keyword>
<evidence type="ECO:0000259" key="3">
    <source>
        <dbReference type="Pfam" id="PF10342"/>
    </source>
</evidence>
<feature type="compositionally biased region" description="Polar residues" evidence="2">
    <location>
        <begin position="89"/>
        <end position="113"/>
    </location>
</feature>
<evidence type="ECO:0000256" key="1">
    <source>
        <dbReference type="ARBA" id="ARBA00022729"/>
    </source>
</evidence>
<dbReference type="Pfam" id="PF10342">
    <property type="entry name" value="Kre9_KNH"/>
    <property type="match status" value="1"/>
</dbReference>
<dbReference type="Proteomes" id="UP001150538">
    <property type="component" value="Unassembled WGS sequence"/>
</dbReference>
<dbReference type="PANTHER" id="PTHR40633">
    <property type="entry name" value="MATRIX PROTEIN, PUTATIVE (AFU_ORTHOLOGUE AFUA_8G05410)-RELATED"/>
    <property type="match status" value="1"/>
</dbReference>